<sequence length="506" mass="50377">MSSTEAGPPPTVGGGRYTLGDLIGRGGAAEVFRARDELLGRDVAVKLFPAGVGEADESRRQREVQTLAGMNHPGLVTIYDVGQERDRAYFVMQLIEGESLADRIRSGPLALGDVVALGAALGDALTYVHRHGVVHRDIKPGNVLLDTDGRPHLSDFGIAVLADATNITATGMVIGTASYLSPEQVRGQQVGPASDVYALGLVLLECITARREYPGNALEAAVARLHRAPEIPPDLPPALGNLLAGMTLDEPTERPTTEQVVGELRMLAREVGMDAQTVMAPAPVTGSGAMRTTAMGPGAGATGATAYAPMGGATTGGPTRAMGTPPGGYAPAAYGAGAYGATGAYGAADPTALVGGPGGPRDEQAPQRGRRAAIVALVALLLAGGVGGYFLLSNREDAAPPAPVVPAPVLTTSSTTTPQETTTRSRRTTTEATTTTTVAPVVPPTTTTTTRVVPPVVPPGGGTGGGTDGAGGGTGTGGGGGTGGAGGTGTGGGGATDGSGENLFGG</sequence>
<dbReference type="Proteomes" id="UP001500928">
    <property type="component" value="Unassembled WGS sequence"/>
</dbReference>
<keyword evidence="8" id="KW-0812">Transmembrane</keyword>
<evidence type="ECO:0000256" key="6">
    <source>
        <dbReference type="ARBA" id="ARBA00022840"/>
    </source>
</evidence>
<gene>
    <name evidence="10" type="ORF">GCM10023200_54910</name>
</gene>
<name>A0ABP9CGS6_9PSEU</name>
<keyword evidence="11" id="KW-1185">Reference proteome</keyword>
<feature type="compositionally biased region" description="Low complexity" evidence="7">
    <location>
        <begin position="407"/>
        <end position="422"/>
    </location>
</feature>
<organism evidence="10 11">
    <name type="scientific">Actinomycetospora chlora</name>
    <dbReference type="NCBI Taxonomy" id="663608"/>
    <lineage>
        <taxon>Bacteria</taxon>
        <taxon>Bacillati</taxon>
        <taxon>Actinomycetota</taxon>
        <taxon>Actinomycetes</taxon>
        <taxon>Pseudonocardiales</taxon>
        <taxon>Pseudonocardiaceae</taxon>
        <taxon>Actinomycetospora</taxon>
    </lineage>
</organism>
<dbReference type="PROSITE" id="PS00108">
    <property type="entry name" value="PROTEIN_KINASE_ST"/>
    <property type="match status" value="1"/>
</dbReference>
<evidence type="ECO:0000313" key="11">
    <source>
        <dbReference type="Proteomes" id="UP001500928"/>
    </source>
</evidence>
<dbReference type="RefSeq" id="WP_345423682.1">
    <property type="nucleotide sequence ID" value="NZ_BAABHO010000069.1"/>
</dbReference>
<dbReference type="InterPro" id="IPR011009">
    <property type="entry name" value="Kinase-like_dom_sf"/>
</dbReference>
<reference evidence="11" key="1">
    <citation type="journal article" date="2019" name="Int. J. Syst. Evol. Microbiol.">
        <title>The Global Catalogue of Microorganisms (GCM) 10K type strain sequencing project: providing services to taxonomists for standard genome sequencing and annotation.</title>
        <authorList>
            <consortium name="The Broad Institute Genomics Platform"/>
            <consortium name="The Broad Institute Genome Sequencing Center for Infectious Disease"/>
            <person name="Wu L."/>
            <person name="Ma J."/>
        </authorList>
    </citation>
    <scope>NUCLEOTIDE SEQUENCE [LARGE SCALE GENOMIC DNA]</scope>
    <source>
        <strain evidence="11">JCM 17979</strain>
    </source>
</reference>
<dbReference type="PROSITE" id="PS50011">
    <property type="entry name" value="PROTEIN_KINASE_DOM"/>
    <property type="match status" value="1"/>
</dbReference>
<comment type="caution">
    <text evidence="10">The sequence shown here is derived from an EMBL/GenBank/DDBJ whole genome shotgun (WGS) entry which is preliminary data.</text>
</comment>
<dbReference type="PANTHER" id="PTHR43289">
    <property type="entry name" value="MITOGEN-ACTIVATED PROTEIN KINASE KINASE KINASE 20-RELATED"/>
    <property type="match status" value="1"/>
</dbReference>
<keyword evidence="6" id="KW-0067">ATP-binding</keyword>
<feature type="domain" description="Protein kinase" evidence="9">
    <location>
        <begin position="17"/>
        <end position="267"/>
    </location>
</feature>
<evidence type="ECO:0000259" key="9">
    <source>
        <dbReference type="PROSITE" id="PS50011"/>
    </source>
</evidence>
<dbReference type="SMART" id="SM00220">
    <property type="entry name" value="S_TKc"/>
    <property type="match status" value="1"/>
</dbReference>
<dbReference type="CDD" id="cd14014">
    <property type="entry name" value="STKc_PknB_like"/>
    <property type="match status" value="1"/>
</dbReference>
<evidence type="ECO:0000256" key="8">
    <source>
        <dbReference type="SAM" id="Phobius"/>
    </source>
</evidence>
<evidence type="ECO:0000256" key="4">
    <source>
        <dbReference type="ARBA" id="ARBA00022741"/>
    </source>
</evidence>
<evidence type="ECO:0000256" key="2">
    <source>
        <dbReference type="ARBA" id="ARBA00022527"/>
    </source>
</evidence>
<dbReference type="PANTHER" id="PTHR43289:SF6">
    <property type="entry name" value="SERINE_THREONINE-PROTEIN KINASE NEKL-3"/>
    <property type="match status" value="1"/>
</dbReference>
<feature type="transmembrane region" description="Helical" evidence="8">
    <location>
        <begin position="372"/>
        <end position="392"/>
    </location>
</feature>
<protein>
    <recommendedName>
        <fullName evidence="1">non-specific serine/threonine protein kinase</fullName>
        <ecNumber evidence="1">2.7.11.1</ecNumber>
    </recommendedName>
</protein>
<dbReference type="InterPro" id="IPR008271">
    <property type="entry name" value="Ser/Thr_kinase_AS"/>
</dbReference>
<dbReference type="Gene3D" id="1.10.510.10">
    <property type="entry name" value="Transferase(Phosphotransferase) domain 1"/>
    <property type="match status" value="1"/>
</dbReference>
<dbReference type="Pfam" id="PF00069">
    <property type="entry name" value="Pkinase"/>
    <property type="match status" value="1"/>
</dbReference>
<dbReference type="EC" id="2.7.11.1" evidence="1"/>
<keyword evidence="8" id="KW-0472">Membrane</keyword>
<accession>A0ABP9CGS6</accession>
<keyword evidence="3" id="KW-0808">Transferase</keyword>
<evidence type="ECO:0000313" key="10">
    <source>
        <dbReference type="EMBL" id="GAA4810154.1"/>
    </source>
</evidence>
<evidence type="ECO:0000256" key="1">
    <source>
        <dbReference type="ARBA" id="ARBA00012513"/>
    </source>
</evidence>
<proteinExistence type="predicted"/>
<feature type="compositionally biased region" description="Low complexity" evidence="7">
    <location>
        <begin position="430"/>
        <end position="454"/>
    </location>
</feature>
<keyword evidence="2" id="KW-0723">Serine/threonine-protein kinase</keyword>
<keyword evidence="5" id="KW-0418">Kinase</keyword>
<keyword evidence="4" id="KW-0547">Nucleotide-binding</keyword>
<dbReference type="InterPro" id="IPR000719">
    <property type="entry name" value="Prot_kinase_dom"/>
</dbReference>
<feature type="compositionally biased region" description="Gly residues" evidence="7">
    <location>
        <begin position="459"/>
        <end position="506"/>
    </location>
</feature>
<dbReference type="SUPFAM" id="SSF56112">
    <property type="entry name" value="Protein kinase-like (PK-like)"/>
    <property type="match status" value="1"/>
</dbReference>
<evidence type="ECO:0000256" key="7">
    <source>
        <dbReference type="SAM" id="MobiDB-lite"/>
    </source>
</evidence>
<keyword evidence="8" id="KW-1133">Transmembrane helix</keyword>
<evidence type="ECO:0000256" key="5">
    <source>
        <dbReference type="ARBA" id="ARBA00022777"/>
    </source>
</evidence>
<feature type="region of interest" description="Disordered" evidence="7">
    <location>
        <begin position="402"/>
        <end position="506"/>
    </location>
</feature>
<dbReference type="Gene3D" id="3.30.200.20">
    <property type="entry name" value="Phosphorylase Kinase, domain 1"/>
    <property type="match status" value="1"/>
</dbReference>
<evidence type="ECO:0000256" key="3">
    <source>
        <dbReference type="ARBA" id="ARBA00022679"/>
    </source>
</evidence>
<dbReference type="EMBL" id="BAABHO010000069">
    <property type="protein sequence ID" value="GAA4810154.1"/>
    <property type="molecule type" value="Genomic_DNA"/>
</dbReference>